<dbReference type="EMBL" id="BARU01033487">
    <property type="protein sequence ID" value="GAH67995.1"/>
    <property type="molecule type" value="Genomic_DNA"/>
</dbReference>
<dbReference type="AlphaFoldDB" id="X1IFH3"/>
<feature type="domain" description="Toprim" evidence="1">
    <location>
        <begin position="131"/>
        <end position="159"/>
    </location>
</feature>
<dbReference type="InterPro" id="IPR050219">
    <property type="entry name" value="DnaG_primase"/>
</dbReference>
<sequence>MLLNSSAGEKARKYVASRGLLPKTISDFQLGFSLNSWEALKQYLLERGYTEDELLTAGLIIQAEAGKTHDRFRNQLVFPICDVRGGVTGFGARALDDSLPKYVNSPQTDIFDKSSSLYGINLAKAAIRQQNLAVIVEGYMDVITAHQNGFQNVVASMGT</sequence>
<name>X1IFH3_9ZZZZ</name>
<accession>X1IFH3</accession>
<dbReference type="PANTHER" id="PTHR30313:SF2">
    <property type="entry name" value="DNA PRIMASE"/>
    <property type="match status" value="1"/>
</dbReference>
<dbReference type="PANTHER" id="PTHR30313">
    <property type="entry name" value="DNA PRIMASE"/>
    <property type="match status" value="1"/>
</dbReference>
<dbReference type="Pfam" id="PF08275">
    <property type="entry name" value="DNAG_N"/>
    <property type="match status" value="1"/>
</dbReference>
<dbReference type="CDD" id="cd03364">
    <property type="entry name" value="TOPRIM_DnaG_primases"/>
    <property type="match status" value="1"/>
</dbReference>
<dbReference type="GO" id="GO:0006269">
    <property type="term" value="P:DNA replication, synthesis of primer"/>
    <property type="evidence" value="ECO:0007669"/>
    <property type="project" value="TreeGrafter"/>
</dbReference>
<dbReference type="InterPro" id="IPR013264">
    <property type="entry name" value="DNAG_N"/>
</dbReference>
<dbReference type="Pfam" id="PF13662">
    <property type="entry name" value="Toprim_4"/>
    <property type="match status" value="1"/>
</dbReference>
<dbReference type="InterPro" id="IPR037068">
    <property type="entry name" value="DNA_primase_core_N_sf"/>
</dbReference>
<proteinExistence type="predicted"/>
<dbReference type="InterPro" id="IPR034151">
    <property type="entry name" value="TOPRIM_DnaG_bac"/>
</dbReference>
<protein>
    <recommendedName>
        <fullName evidence="1">Toprim domain-containing protein</fullName>
    </recommendedName>
</protein>
<evidence type="ECO:0000259" key="1">
    <source>
        <dbReference type="PROSITE" id="PS50880"/>
    </source>
</evidence>
<dbReference type="Gene3D" id="3.40.1360.10">
    <property type="match status" value="1"/>
</dbReference>
<feature type="non-terminal residue" evidence="2">
    <location>
        <position position="159"/>
    </location>
</feature>
<organism evidence="2">
    <name type="scientific">marine sediment metagenome</name>
    <dbReference type="NCBI Taxonomy" id="412755"/>
    <lineage>
        <taxon>unclassified sequences</taxon>
        <taxon>metagenomes</taxon>
        <taxon>ecological metagenomes</taxon>
    </lineage>
</organism>
<dbReference type="PROSITE" id="PS50880">
    <property type="entry name" value="TOPRIM"/>
    <property type="match status" value="1"/>
</dbReference>
<dbReference type="GO" id="GO:0005737">
    <property type="term" value="C:cytoplasm"/>
    <property type="evidence" value="ECO:0007669"/>
    <property type="project" value="TreeGrafter"/>
</dbReference>
<dbReference type="InterPro" id="IPR006171">
    <property type="entry name" value="TOPRIM_dom"/>
</dbReference>
<comment type="caution">
    <text evidence="2">The sequence shown here is derived from an EMBL/GenBank/DDBJ whole genome shotgun (WGS) entry which is preliminary data.</text>
</comment>
<dbReference type="SUPFAM" id="SSF56731">
    <property type="entry name" value="DNA primase core"/>
    <property type="match status" value="1"/>
</dbReference>
<dbReference type="Gene3D" id="3.90.980.10">
    <property type="entry name" value="DNA primase, catalytic core, N-terminal domain"/>
    <property type="match status" value="1"/>
</dbReference>
<reference evidence="2" key="1">
    <citation type="journal article" date="2014" name="Front. Microbiol.">
        <title>High frequency of phylogenetically diverse reductive dehalogenase-homologous genes in deep subseafloor sedimentary metagenomes.</title>
        <authorList>
            <person name="Kawai M."/>
            <person name="Futagami T."/>
            <person name="Toyoda A."/>
            <person name="Takaki Y."/>
            <person name="Nishi S."/>
            <person name="Hori S."/>
            <person name="Arai W."/>
            <person name="Tsubouchi T."/>
            <person name="Morono Y."/>
            <person name="Uchiyama I."/>
            <person name="Ito T."/>
            <person name="Fujiyama A."/>
            <person name="Inagaki F."/>
            <person name="Takami H."/>
        </authorList>
    </citation>
    <scope>NUCLEOTIDE SEQUENCE</scope>
    <source>
        <strain evidence="2">Expedition CK06-06</strain>
    </source>
</reference>
<evidence type="ECO:0000313" key="2">
    <source>
        <dbReference type="EMBL" id="GAH67995.1"/>
    </source>
</evidence>
<gene>
    <name evidence="2" type="ORF">S03H2_52688</name>
</gene>